<protein>
    <submittedName>
        <fullName evidence="1">DNA-3-methyladenine glycosylase</fullName>
    </submittedName>
</protein>
<feature type="non-terminal residue" evidence="1">
    <location>
        <position position="66"/>
    </location>
</feature>
<accession>A0A164JU22</accession>
<proteinExistence type="predicted"/>
<dbReference type="Pfam" id="PF15668">
    <property type="entry name" value="DUF4663"/>
    <property type="match status" value="1"/>
</dbReference>
<gene>
    <name evidence="1" type="ORF">APZ42_000222</name>
</gene>
<evidence type="ECO:0000313" key="1">
    <source>
        <dbReference type="EMBL" id="KZS02656.1"/>
    </source>
</evidence>
<name>A0A164JU22_9CRUS</name>
<evidence type="ECO:0000313" key="2">
    <source>
        <dbReference type="Proteomes" id="UP000076858"/>
    </source>
</evidence>
<organism evidence="1 2">
    <name type="scientific">Daphnia magna</name>
    <dbReference type="NCBI Taxonomy" id="35525"/>
    <lineage>
        <taxon>Eukaryota</taxon>
        <taxon>Metazoa</taxon>
        <taxon>Ecdysozoa</taxon>
        <taxon>Arthropoda</taxon>
        <taxon>Crustacea</taxon>
        <taxon>Branchiopoda</taxon>
        <taxon>Diplostraca</taxon>
        <taxon>Cladocera</taxon>
        <taxon>Anomopoda</taxon>
        <taxon>Daphniidae</taxon>
        <taxon>Daphnia</taxon>
    </lineage>
</organism>
<keyword evidence="2" id="KW-1185">Reference proteome</keyword>
<dbReference type="InterPro" id="IPR031366">
    <property type="entry name" value="DUF4663"/>
</dbReference>
<dbReference type="Proteomes" id="UP000076858">
    <property type="component" value="Unassembled WGS sequence"/>
</dbReference>
<dbReference type="EMBL" id="LRGB01003843">
    <property type="protein sequence ID" value="KZS02656.1"/>
    <property type="molecule type" value="Genomic_DNA"/>
</dbReference>
<feature type="non-terminal residue" evidence="1">
    <location>
        <position position="1"/>
    </location>
</feature>
<dbReference type="OrthoDB" id="6343900at2759"/>
<dbReference type="AlphaFoldDB" id="A0A164JU22"/>
<reference evidence="1 2" key="1">
    <citation type="submission" date="2016-03" db="EMBL/GenBank/DDBJ databases">
        <title>EvidentialGene: Evidence-directed Construction of Genes on Genomes.</title>
        <authorList>
            <person name="Gilbert D.G."/>
            <person name="Choi J.-H."/>
            <person name="Mockaitis K."/>
            <person name="Colbourne J."/>
            <person name="Pfrender M."/>
        </authorList>
    </citation>
    <scope>NUCLEOTIDE SEQUENCE [LARGE SCALE GENOMIC DNA]</scope>
    <source>
        <strain evidence="1 2">Xinb3</strain>
        <tissue evidence="1">Complete organism</tissue>
    </source>
</reference>
<sequence length="66" mass="7094">DVDLGCKSVHLTIEGLHKFLIPLNLSEGDLCLEQNIPDLVGAKSVYIITDVMKASRVTACVTSHDG</sequence>
<comment type="caution">
    <text evidence="1">The sequence shown here is derived from an EMBL/GenBank/DDBJ whole genome shotgun (WGS) entry which is preliminary data.</text>
</comment>